<organism evidence="1 2">
    <name type="scientific">Longibacter salinarum</name>
    <dbReference type="NCBI Taxonomy" id="1850348"/>
    <lineage>
        <taxon>Bacteria</taxon>
        <taxon>Pseudomonadati</taxon>
        <taxon>Rhodothermota</taxon>
        <taxon>Rhodothermia</taxon>
        <taxon>Rhodothermales</taxon>
        <taxon>Salisaetaceae</taxon>
        <taxon>Longibacter</taxon>
    </lineage>
</organism>
<reference evidence="1 2" key="1">
    <citation type="submission" date="2017-10" db="EMBL/GenBank/DDBJ databases">
        <title>Draft genome of Longibacter Salinarum.</title>
        <authorList>
            <person name="Goh K.M."/>
            <person name="Shamsir M.S."/>
            <person name="Lim S.W."/>
        </authorList>
    </citation>
    <scope>NUCLEOTIDE SEQUENCE [LARGE SCALE GENOMIC DNA]</scope>
    <source>
        <strain evidence="1 2">KCTC 52045</strain>
    </source>
</reference>
<dbReference type="RefSeq" id="WP_098076335.1">
    <property type="nucleotide sequence ID" value="NZ_PDEQ01000006.1"/>
</dbReference>
<name>A0A2A8CVY6_9BACT</name>
<dbReference type="Proteomes" id="UP000220102">
    <property type="component" value="Unassembled WGS sequence"/>
</dbReference>
<dbReference type="OrthoDB" id="1493484at2"/>
<dbReference type="Gene3D" id="3.40.710.10">
    <property type="entry name" value="DD-peptidase/beta-lactamase superfamily"/>
    <property type="match status" value="1"/>
</dbReference>
<sequence length="426" mass="46586">MNNFWRYLALAFVLFVAALAFIAVRNWDTVSLAWDNATALQEGRQEAANIQTPDALAEYLGNHPEKVSLAVLSASGEVKDTVHATVDRPLHRLPMIALLTDASRMMDEGALDSTEQIPISEIGRFALPGLTASGHERMVDSLSVSGAIHDGAIALGDLFEAIHIFENQAAADWLMMRMGRDAMTSLPDRLSLSGSMAPQPYSATYLTWMQAVRDSSAGKRPPVDSFLGMEARAYRDRVYSIADRLSSDGAYRTEKKEELTTRGTDLSVRQQRDYAMATLPRGTALDYARLMANIRSTPGDGWPRLRSVLERPVGSTDRLTTAAGADTLRPDTMDVAFDAASVRVVADVAGAHPGMLTLAGYARTNADDRARVVVLTLHDLPIAVFYQLAQTGIDKGLFLELLLDEQATQRFMRTVDHGNDESAPTR</sequence>
<dbReference type="InterPro" id="IPR012338">
    <property type="entry name" value="Beta-lactam/transpept-like"/>
</dbReference>
<proteinExistence type="predicted"/>
<evidence type="ECO:0000313" key="2">
    <source>
        <dbReference type="Proteomes" id="UP000220102"/>
    </source>
</evidence>
<dbReference type="AlphaFoldDB" id="A0A2A8CVY6"/>
<accession>A0A2A8CVY6</accession>
<protein>
    <submittedName>
        <fullName evidence="1">Uncharacterized protein</fullName>
    </submittedName>
</protein>
<comment type="caution">
    <text evidence="1">The sequence shown here is derived from an EMBL/GenBank/DDBJ whole genome shotgun (WGS) entry which is preliminary data.</text>
</comment>
<evidence type="ECO:0000313" key="1">
    <source>
        <dbReference type="EMBL" id="PEN12875.1"/>
    </source>
</evidence>
<gene>
    <name evidence="1" type="ORF">CRI94_12795</name>
</gene>
<keyword evidence="2" id="KW-1185">Reference proteome</keyword>
<dbReference type="EMBL" id="PDEQ01000006">
    <property type="protein sequence ID" value="PEN12875.1"/>
    <property type="molecule type" value="Genomic_DNA"/>
</dbReference>